<organism evidence="5 6">
    <name type="scientific">Brachybacterium halotolerans</name>
    <dbReference type="NCBI Taxonomy" id="2795215"/>
    <lineage>
        <taxon>Bacteria</taxon>
        <taxon>Bacillati</taxon>
        <taxon>Actinomycetota</taxon>
        <taxon>Actinomycetes</taxon>
        <taxon>Micrococcales</taxon>
        <taxon>Dermabacteraceae</taxon>
        <taxon>Brachybacterium</taxon>
    </lineage>
</organism>
<comment type="similarity">
    <text evidence="1 4">Belongs to the glycerate kinase type-1 family.</text>
</comment>
<proteinExistence type="inferred from homology"/>
<keyword evidence="2 4" id="KW-0808">Transferase</keyword>
<keyword evidence="3 4" id="KW-0418">Kinase</keyword>
<accession>A0ABS1BC97</accession>
<sequence>MPTVLIAPDKFKGSLSAAEVAAALSRGIAATSPDARTDLLPIADGGDGTVEAALAAGFTAYEARIAGPTGEPITARWAQSGTEAVLELAETSGLRRLPGDAAGRTLLDHARASTRGLGELILAARDAGAAHLVIGLGGSASTDGGAGLLAALGARLLDGDGTPIPDGHDGLAGVASADLGPALAALEGVHLEAACDVTNPLLGPDGAAAVFGPQKGLADADIRTADEILGRWADAVEQASTGPSAPTPLRERPGAGAAGGTGFALYALGADFVSGADAVLDLLGFDAALARADVVITGEGRLDRQTLSGKGPAEVARRAADAGARVIAIAGSLELAPDELEGAGIDLALDLLSRARDVEDAMDRTAQLLEDVGREIGEDVGGEG</sequence>
<comment type="caution">
    <text evidence="5">The sequence shown here is derived from an EMBL/GenBank/DDBJ whole genome shotgun (WGS) entry which is preliminary data.</text>
</comment>
<dbReference type="Gene3D" id="3.90.1510.10">
    <property type="entry name" value="Glycerate kinase, domain 2"/>
    <property type="match status" value="1"/>
</dbReference>
<dbReference type="InterPro" id="IPR018193">
    <property type="entry name" value="Glyc_kinase_flavodox-like_fold"/>
</dbReference>
<dbReference type="InterPro" id="IPR018197">
    <property type="entry name" value="Glycerate_kinase_RE-like"/>
</dbReference>
<dbReference type="PANTHER" id="PTHR21599">
    <property type="entry name" value="GLYCERATE KINASE"/>
    <property type="match status" value="1"/>
</dbReference>
<dbReference type="EMBL" id="JAEDAJ010000007">
    <property type="protein sequence ID" value="MBK0332219.1"/>
    <property type="molecule type" value="Genomic_DNA"/>
</dbReference>
<dbReference type="PANTHER" id="PTHR21599:SF0">
    <property type="entry name" value="GLYCERATE KINASE"/>
    <property type="match status" value="1"/>
</dbReference>
<reference evidence="5 6" key="1">
    <citation type="submission" date="2020-12" db="EMBL/GenBank/DDBJ databases">
        <title>Brachybacterium sp. MASK1Z-5, whole genome shotgun sequence.</title>
        <authorList>
            <person name="Tuo L."/>
        </authorList>
    </citation>
    <scope>NUCLEOTIDE SEQUENCE [LARGE SCALE GENOMIC DNA]</scope>
    <source>
        <strain evidence="5 6">MASK1Z-5</strain>
    </source>
</reference>
<dbReference type="RefSeq" id="WP_200503113.1">
    <property type="nucleotide sequence ID" value="NZ_JAEDAJ010000007.1"/>
</dbReference>
<evidence type="ECO:0000256" key="3">
    <source>
        <dbReference type="ARBA" id="ARBA00022777"/>
    </source>
</evidence>
<dbReference type="SUPFAM" id="SSF110738">
    <property type="entry name" value="Glycerate kinase I"/>
    <property type="match status" value="1"/>
</dbReference>
<gene>
    <name evidence="5" type="ORF">I8D64_12515</name>
</gene>
<dbReference type="PIRSF" id="PIRSF006078">
    <property type="entry name" value="GlxK"/>
    <property type="match status" value="1"/>
</dbReference>
<protein>
    <submittedName>
        <fullName evidence="5">Glycerate kinase</fullName>
    </submittedName>
</protein>
<evidence type="ECO:0000313" key="5">
    <source>
        <dbReference type="EMBL" id="MBK0332219.1"/>
    </source>
</evidence>
<name>A0ABS1BC97_9MICO</name>
<evidence type="ECO:0000313" key="6">
    <source>
        <dbReference type="Proteomes" id="UP000612352"/>
    </source>
</evidence>
<evidence type="ECO:0000256" key="2">
    <source>
        <dbReference type="ARBA" id="ARBA00022679"/>
    </source>
</evidence>
<keyword evidence="6" id="KW-1185">Reference proteome</keyword>
<dbReference type="Gene3D" id="3.40.50.10350">
    <property type="entry name" value="Glycerate kinase, domain 1"/>
    <property type="match status" value="1"/>
</dbReference>
<dbReference type="Pfam" id="PF02595">
    <property type="entry name" value="Gly_kinase"/>
    <property type="match status" value="1"/>
</dbReference>
<dbReference type="InterPro" id="IPR004381">
    <property type="entry name" value="Glycerate_kinase"/>
</dbReference>
<evidence type="ECO:0000256" key="1">
    <source>
        <dbReference type="ARBA" id="ARBA00006284"/>
    </source>
</evidence>
<dbReference type="NCBIfam" id="TIGR00045">
    <property type="entry name" value="glycerate kinase"/>
    <property type="match status" value="1"/>
</dbReference>
<dbReference type="Proteomes" id="UP000612352">
    <property type="component" value="Unassembled WGS sequence"/>
</dbReference>
<evidence type="ECO:0000256" key="4">
    <source>
        <dbReference type="PIRNR" id="PIRNR006078"/>
    </source>
</evidence>
<dbReference type="GO" id="GO:0016301">
    <property type="term" value="F:kinase activity"/>
    <property type="evidence" value="ECO:0007669"/>
    <property type="project" value="UniProtKB-KW"/>
</dbReference>
<dbReference type="InterPro" id="IPR036129">
    <property type="entry name" value="Glycerate_kinase_sf"/>
</dbReference>